<feature type="domain" description="Type II secretion system protein GspF" evidence="8">
    <location>
        <begin position="1"/>
        <end position="115"/>
    </location>
</feature>
<evidence type="ECO:0000256" key="6">
    <source>
        <dbReference type="ARBA" id="ARBA00023136"/>
    </source>
</evidence>
<evidence type="ECO:0000256" key="7">
    <source>
        <dbReference type="SAM" id="Phobius"/>
    </source>
</evidence>
<evidence type="ECO:0000256" key="2">
    <source>
        <dbReference type="ARBA" id="ARBA00005745"/>
    </source>
</evidence>
<feature type="transmembrane region" description="Helical" evidence="7">
    <location>
        <begin position="130"/>
        <end position="149"/>
    </location>
</feature>
<dbReference type="Proteomes" id="UP000051442">
    <property type="component" value="Unassembled WGS sequence"/>
</dbReference>
<accession>A0A0R2F1S6</accession>
<dbReference type="EMBL" id="AYZM01000149">
    <property type="protein sequence ID" value="KRN18413.1"/>
    <property type="molecule type" value="Genomic_DNA"/>
</dbReference>
<keyword evidence="4 7" id="KW-0812">Transmembrane</keyword>
<evidence type="ECO:0000256" key="5">
    <source>
        <dbReference type="ARBA" id="ARBA00022989"/>
    </source>
</evidence>
<dbReference type="InterPro" id="IPR018076">
    <property type="entry name" value="T2SS_GspF_dom"/>
</dbReference>
<comment type="caution">
    <text evidence="9">The sequence shown here is derived from an EMBL/GenBank/DDBJ whole genome shotgun (WGS) entry which is preliminary data.</text>
</comment>
<evidence type="ECO:0000256" key="3">
    <source>
        <dbReference type="ARBA" id="ARBA00022475"/>
    </source>
</evidence>
<dbReference type="PATRIC" id="fig|1423804.4.peg.2114"/>
<dbReference type="AlphaFoldDB" id="A0A0R2F1S6"/>
<reference evidence="9 10" key="1">
    <citation type="journal article" date="2015" name="Genome Announc.">
        <title>Expanding the biotechnology potential of lactobacilli through comparative genomics of 213 strains and associated genera.</title>
        <authorList>
            <person name="Sun Z."/>
            <person name="Harris H.M."/>
            <person name="McCann A."/>
            <person name="Guo C."/>
            <person name="Argimon S."/>
            <person name="Zhang W."/>
            <person name="Yang X."/>
            <person name="Jeffery I.B."/>
            <person name="Cooney J.C."/>
            <person name="Kagawa T.F."/>
            <person name="Liu W."/>
            <person name="Song Y."/>
            <person name="Salvetti E."/>
            <person name="Wrobel A."/>
            <person name="Rasinkangas P."/>
            <person name="Parkhill J."/>
            <person name="Rea M.C."/>
            <person name="O'Sullivan O."/>
            <person name="Ritari J."/>
            <person name="Douillard F.P."/>
            <person name="Paul Ross R."/>
            <person name="Yang R."/>
            <person name="Briner A.E."/>
            <person name="Felis G.E."/>
            <person name="de Vos W.M."/>
            <person name="Barrangou R."/>
            <person name="Klaenhammer T.R."/>
            <person name="Caufield P.W."/>
            <person name="Cui Y."/>
            <person name="Zhang H."/>
            <person name="O'Toole P.W."/>
        </authorList>
    </citation>
    <scope>NUCLEOTIDE SEQUENCE [LARGE SCALE GENOMIC DNA]</scope>
    <source>
        <strain evidence="9 10">DSM 23365</strain>
    </source>
</reference>
<feature type="domain" description="Type II secretion system protein GspF" evidence="8">
    <location>
        <begin position="181"/>
        <end position="303"/>
    </location>
</feature>
<evidence type="ECO:0000313" key="10">
    <source>
        <dbReference type="Proteomes" id="UP000051442"/>
    </source>
</evidence>
<dbReference type="PANTHER" id="PTHR30012">
    <property type="entry name" value="GENERAL SECRETION PATHWAY PROTEIN"/>
    <property type="match status" value="1"/>
</dbReference>
<sequence>MSELLTVGFSIRHALSFSELIFKRQLQDLRHINSQLRLGVTVSQAFEPYIDDQICLQLQLAEEHGQLSQSLGQISRLLATADQRQQKIRRLLRYPAMLLMLLVVIITGLQLIVFPQVQDLAGTSQSTHHWLWWGIGGIVIGLIGFVSVLQLKQQPILQRVEQLSRLPIIGGVMRTYYGYYFLAAYTILISSGLEMQEILRTLQRAKKTTLLHQLSTKLATQLAAGEPLMTALMRYRFMPAELQIILAAGQTKATMAQELTALTELYYQRLMAQLERLMAWIQPIAFLVIAGMILGTYVSLFLPMYHMIGGLG</sequence>
<keyword evidence="6 7" id="KW-0472">Membrane</keyword>
<proteinExistence type="inferred from homology"/>
<evidence type="ECO:0000313" key="9">
    <source>
        <dbReference type="EMBL" id="KRN18413.1"/>
    </source>
</evidence>
<dbReference type="InterPro" id="IPR003004">
    <property type="entry name" value="GspF/PilC"/>
</dbReference>
<evidence type="ECO:0000259" key="8">
    <source>
        <dbReference type="Pfam" id="PF00482"/>
    </source>
</evidence>
<organism evidence="9 10">
    <name type="scientific">Secundilactobacillus similis DSM 23365 = JCM 2765</name>
    <dbReference type="NCBI Taxonomy" id="1423804"/>
    <lineage>
        <taxon>Bacteria</taxon>
        <taxon>Bacillati</taxon>
        <taxon>Bacillota</taxon>
        <taxon>Bacilli</taxon>
        <taxon>Lactobacillales</taxon>
        <taxon>Lactobacillaceae</taxon>
        <taxon>Secundilactobacillus</taxon>
    </lineage>
</organism>
<dbReference type="GO" id="GO:0005886">
    <property type="term" value="C:plasma membrane"/>
    <property type="evidence" value="ECO:0007669"/>
    <property type="project" value="UniProtKB-SubCell"/>
</dbReference>
<dbReference type="STRING" id="1423804.FD14_GL001949"/>
<dbReference type="InterPro" id="IPR042094">
    <property type="entry name" value="T2SS_GspF_sf"/>
</dbReference>
<keyword evidence="10" id="KW-1185">Reference proteome</keyword>
<gene>
    <name evidence="9" type="ORF">FD14_GL001949</name>
</gene>
<keyword evidence="3" id="KW-1003">Cell membrane</keyword>
<comment type="similarity">
    <text evidence="2">Belongs to the GSP F family.</text>
</comment>
<dbReference type="Gene3D" id="1.20.81.30">
    <property type="entry name" value="Type II secretion system (T2SS), domain F"/>
    <property type="match status" value="2"/>
</dbReference>
<protein>
    <submittedName>
        <fullName evidence="9">Type II secretory pathway competence component</fullName>
    </submittedName>
</protein>
<evidence type="ECO:0000256" key="4">
    <source>
        <dbReference type="ARBA" id="ARBA00022692"/>
    </source>
</evidence>
<feature type="transmembrane region" description="Helical" evidence="7">
    <location>
        <begin position="277"/>
        <end position="302"/>
    </location>
</feature>
<evidence type="ECO:0000256" key="1">
    <source>
        <dbReference type="ARBA" id="ARBA00004651"/>
    </source>
</evidence>
<dbReference type="PANTHER" id="PTHR30012:SF0">
    <property type="entry name" value="TYPE II SECRETION SYSTEM PROTEIN F-RELATED"/>
    <property type="match status" value="1"/>
</dbReference>
<feature type="transmembrane region" description="Helical" evidence="7">
    <location>
        <begin position="94"/>
        <end position="118"/>
    </location>
</feature>
<comment type="subcellular location">
    <subcellularLocation>
        <location evidence="1">Cell membrane</location>
        <topology evidence="1">Multi-pass membrane protein</topology>
    </subcellularLocation>
</comment>
<dbReference type="Pfam" id="PF00482">
    <property type="entry name" value="T2SSF"/>
    <property type="match status" value="2"/>
</dbReference>
<name>A0A0R2F1S6_9LACO</name>
<keyword evidence="5 7" id="KW-1133">Transmembrane helix</keyword>